<dbReference type="PANTHER" id="PTHR12630">
    <property type="entry name" value="N-LINKED OLIGOSACCHARIDE PROCESSING"/>
    <property type="match status" value="1"/>
</dbReference>
<accession>A0A804IKD3</accession>
<gene>
    <name evidence="4" type="ORF">GSMUA_108140.1</name>
</gene>
<dbReference type="AlphaFoldDB" id="A0A804IKD3"/>
<dbReference type="OMA" id="SYQTRRY"/>
<dbReference type="InterPro" id="IPR028146">
    <property type="entry name" value="PRKCSH_N"/>
</dbReference>
<evidence type="ECO:0000259" key="3">
    <source>
        <dbReference type="Pfam" id="PF12999"/>
    </source>
</evidence>
<feature type="domain" description="Glucosidase II beta subunit N-terminal" evidence="3">
    <location>
        <begin position="24"/>
        <end position="192"/>
    </location>
</feature>
<dbReference type="GO" id="GO:0006491">
    <property type="term" value="P:N-glycan processing"/>
    <property type="evidence" value="ECO:0000318"/>
    <property type="project" value="GO_Central"/>
</dbReference>
<keyword evidence="2" id="KW-0472">Membrane</keyword>
<dbReference type="Gramene" id="Ma04_t02790.1">
    <property type="protein sequence ID" value="Ma04_p02790.1"/>
    <property type="gene ID" value="Ma04_g02790"/>
</dbReference>
<keyword evidence="2" id="KW-1133">Transmembrane helix</keyword>
<dbReference type="KEGG" id="mus:103980223"/>
<dbReference type="EMBL" id="HG996469">
    <property type="protein sequence ID" value="CAG1841020.1"/>
    <property type="molecule type" value="Genomic_DNA"/>
</dbReference>
<dbReference type="EnsemblPlants" id="Ma04_t02790.1">
    <property type="protein sequence ID" value="Ma04_p02790.1"/>
    <property type="gene ID" value="Ma04_g02790"/>
</dbReference>
<dbReference type="Pfam" id="PF12999">
    <property type="entry name" value="PRKCSH-like"/>
    <property type="match status" value="1"/>
</dbReference>
<evidence type="ECO:0000313" key="6">
    <source>
        <dbReference type="Proteomes" id="UP000012960"/>
    </source>
</evidence>
<evidence type="ECO:0000256" key="2">
    <source>
        <dbReference type="SAM" id="Phobius"/>
    </source>
</evidence>
<dbReference type="OrthoDB" id="28322at2759"/>
<name>A0A804IKD3_MUSAM</name>
<dbReference type="InterPro" id="IPR039794">
    <property type="entry name" value="Gtb1-like"/>
</dbReference>
<organism evidence="5 6">
    <name type="scientific">Musa acuminata subsp. malaccensis</name>
    <name type="common">Wild banana</name>
    <name type="synonym">Musa malaccensis</name>
    <dbReference type="NCBI Taxonomy" id="214687"/>
    <lineage>
        <taxon>Eukaryota</taxon>
        <taxon>Viridiplantae</taxon>
        <taxon>Streptophyta</taxon>
        <taxon>Embryophyta</taxon>
        <taxon>Tracheophyta</taxon>
        <taxon>Spermatophyta</taxon>
        <taxon>Magnoliopsida</taxon>
        <taxon>Liliopsida</taxon>
        <taxon>Zingiberales</taxon>
        <taxon>Musaceae</taxon>
        <taxon>Musa</taxon>
    </lineage>
</organism>
<dbReference type="PANTHER" id="PTHR12630:SF17">
    <property type="entry name" value="EXPRESSED PROTEIN"/>
    <property type="match status" value="1"/>
</dbReference>
<evidence type="ECO:0000256" key="1">
    <source>
        <dbReference type="SAM" id="MobiDB-lite"/>
    </source>
</evidence>
<reference evidence="5" key="2">
    <citation type="submission" date="2021-05" db="UniProtKB">
        <authorList>
            <consortium name="EnsemblPlants"/>
        </authorList>
    </citation>
    <scope>IDENTIFICATION</scope>
    <source>
        <strain evidence="5">subsp. malaccensis</strain>
    </source>
</reference>
<reference evidence="4" key="1">
    <citation type="submission" date="2021-03" db="EMBL/GenBank/DDBJ databases">
        <authorList>
            <consortium name="Genoscope - CEA"/>
            <person name="William W."/>
        </authorList>
    </citation>
    <scope>NUCLEOTIDE SEQUENCE</scope>
    <source>
        <strain evidence="4">Doubled-haploid Pahang</strain>
    </source>
</reference>
<feature type="transmembrane region" description="Helical" evidence="2">
    <location>
        <begin position="190"/>
        <end position="208"/>
    </location>
</feature>
<dbReference type="GO" id="GO:0017177">
    <property type="term" value="C:glucosidase II complex"/>
    <property type="evidence" value="ECO:0000318"/>
    <property type="project" value="GO_Central"/>
</dbReference>
<keyword evidence="6" id="KW-1185">Reference proteome</keyword>
<keyword evidence="2" id="KW-0812">Transmembrane</keyword>
<evidence type="ECO:0000313" key="4">
    <source>
        <dbReference type="EMBL" id="CAG1841020.1"/>
    </source>
</evidence>
<feature type="region of interest" description="Disordered" evidence="1">
    <location>
        <begin position="146"/>
        <end position="170"/>
    </location>
</feature>
<evidence type="ECO:0000313" key="5">
    <source>
        <dbReference type="EnsemblPlants" id="Ma04_p02790.1"/>
    </source>
</evidence>
<protein>
    <submittedName>
        <fullName evidence="4">(wild Malaysian banana) hypothetical protein</fullName>
    </submittedName>
</protein>
<dbReference type="FunCoup" id="A0A804IKD3">
    <property type="interactions" value="2447"/>
</dbReference>
<dbReference type="Proteomes" id="UP000012960">
    <property type="component" value="Unplaced"/>
</dbReference>
<sequence>MERVSVGRISLMGARPDGCLLCFAVLALSSSVLLSASPLRGVSPQDEMYLAGPVIGCRDGSRTFTKDRLNDGFCDCPDGTDEPGALFLLLDLGTSACPESKFYCRNLGAKPEFVFSSRVNDYICDCCDGSDEYHSGVHCPNTCRKDQNVSEESTDDSTSETNNLDDTNEEDRKIRVDREDLIQKLRGLKVVLVIQVLSAMLIIVLCLYHRRSRFRRRRYHLKW</sequence>
<proteinExistence type="predicted"/>